<organism evidence="1">
    <name type="scientific">marine sediment metagenome</name>
    <dbReference type="NCBI Taxonomy" id="412755"/>
    <lineage>
        <taxon>unclassified sequences</taxon>
        <taxon>metagenomes</taxon>
        <taxon>ecological metagenomes</taxon>
    </lineage>
</organism>
<evidence type="ECO:0000313" key="1">
    <source>
        <dbReference type="EMBL" id="KKM72243.1"/>
    </source>
</evidence>
<reference evidence="1" key="1">
    <citation type="journal article" date="2015" name="Nature">
        <title>Complex archaea that bridge the gap between prokaryotes and eukaryotes.</title>
        <authorList>
            <person name="Spang A."/>
            <person name="Saw J.H."/>
            <person name="Jorgensen S.L."/>
            <person name="Zaremba-Niedzwiedzka K."/>
            <person name="Martijn J."/>
            <person name="Lind A.E."/>
            <person name="van Eijk R."/>
            <person name="Schleper C."/>
            <person name="Guy L."/>
            <person name="Ettema T.J."/>
        </authorList>
    </citation>
    <scope>NUCLEOTIDE SEQUENCE</scope>
</reference>
<sequence>MSRNSDDETDTHWGFGALNKLFSRVHQRVTSHLAKADPITYRDFPSYGDLLTLEEFRSCLRSGVIISSDGCGYYATAGQESSIPVCFDADYVIEPPGLTHVMWYNK</sequence>
<dbReference type="AlphaFoldDB" id="A0A0F9JRG1"/>
<proteinExistence type="predicted"/>
<name>A0A0F9JRG1_9ZZZZ</name>
<gene>
    <name evidence="1" type="ORF">LCGC14_1422580</name>
</gene>
<accession>A0A0F9JRG1</accession>
<protein>
    <submittedName>
        <fullName evidence="1">Uncharacterized protein</fullName>
    </submittedName>
</protein>
<dbReference type="EMBL" id="LAZR01009508">
    <property type="protein sequence ID" value="KKM72243.1"/>
    <property type="molecule type" value="Genomic_DNA"/>
</dbReference>
<comment type="caution">
    <text evidence="1">The sequence shown here is derived from an EMBL/GenBank/DDBJ whole genome shotgun (WGS) entry which is preliminary data.</text>
</comment>